<dbReference type="PANTHER" id="PTHR11662">
    <property type="entry name" value="SOLUTE CARRIER FAMILY 17"/>
    <property type="match status" value="1"/>
</dbReference>
<dbReference type="OrthoDB" id="9781156at2"/>
<organism evidence="7 8">
    <name type="scientific">Pedobacter duraquae</name>
    <dbReference type="NCBI Taxonomy" id="425511"/>
    <lineage>
        <taxon>Bacteria</taxon>
        <taxon>Pseudomonadati</taxon>
        <taxon>Bacteroidota</taxon>
        <taxon>Sphingobacteriia</taxon>
        <taxon>Sphingobacteriales</taxon>
        <taxon>Sphingobacteriaceae</taxon>
        <taxon>Pedobacter</taxon>
    </lineage>
</organism>
<comment type="subcellular location">
    <subcellularLocation>
        <location evidence="1">Membrane</location>
        <topology evidence="1">Multi-pass membrane protein</topology>
    </subcellularLocation>
</comment>
<feature type="transmembrane region" description="Helical" evidence="5">
    <location>
        <begin position="222"/>
        <end position="243"/>
    </location>
</feature>
<dbReference type="GO" id="GO:0015134">
    <property type="term" value="F:hexuronate transmembrane transporter activity"/>
    <property type="evidence" value="ECO:0007669"/>
    <property type="project" value="TreeGrafter"/>
</dbReference>
<dbReference type="GO" id="GO:0016020">
    <property type="term" value="C:membrane"/>
    <property type="evidence" value="ECO:0007669"/>
    <property type="project" value="UniProtKB-SubCell"/>
</dbReference>
<dbReference type="InterPro" id="IPR000849">
    <property type="entry name" value="Sugar_P_transporter"/>
</dbReference>
<keyword evidence="4 5" id="KW-0472">Membrane</keyword>
<feature type="domain" description="Major facilitator superfamily (MFS) profile" evidence="6">
    <location>
        <begin position="14"/>
        <end position="408"/>
    </location>
</feature>
<keyword evidence="3 5" id="KW-1133">Transmembrane helix</keyword>
<dbReference type="PIRSF" id="PIRSF002808">
    <property type="entry name" value="Hexose_phosphate_transp"/>
    <property type="match status" value="1"/>
</dbReference>
<evidence type="ECO:0000256" key="4">
    <source>
        <dbReference type="ARBA" id="ARBA00023136"/>
    </source>
</evidence>
<dbReference type="Gene3D" id="1.20.1250.20">
    <property type="entry name" value="MFS general substrate transporter like domains"/>
    <property type="match status" value="2"/>
</dbReference>
<dbReference type="InterPro" id="IPR050382">
    <property type="entry name" value="MFS_Na/Anion_cotransporter"/>
</dbReference>
<proteinExistence type="predicted"/>
<feature type="transmembrane region" description="Helical" evidence="5">
    <location>
        <begin position="385"/>
        <end position="404"/>
    </location>
</feature>
<feature type="transmembrane region" description="Helical" evidence="5">
    <location>
        <begin position="321"/>
        <end position="342"/>
    </location>
</feature>
<accession>A0A4R6ILE9</accession>
<feature type="transmembrane region" description="Helical" evidence="5">
    <location>
        <begin position="296"/>
        <end position="315"/>
    </location>
</feature>
<dbReference type="InterPro" id="IPR020846">
    <property type="entry name" value="MFS_dom"/>
</dbReference>
<feature type="transmembrane region" description="Helical" evidence="5">
    <location>
        <begin position="168"/>
        <end position="187"/>
    </location>
</feature>
<dbReference type="Proteomes" id="UP000295499">
    <property type="component" value="Unassembled WGS sequence"/>
</dbReference>
<evidence type="ECO:0000256" key="1">
    <source>
        <dbReference type="ARBA" id="ARBA00004141"/>
    </source>
</evidence>
<sequence length="421" mass="46647">MSKAILPERRRWLIILVIFLAIVFNYFDRQIVSILKPVIKKEFQLADDGYAFILNIFTVCYALMYPVTGWLVDRFGARLTMFFGIIGWSLASIGGGISRSVGQFGFFRGMLGMAEPTNFPAQLRVVTIWFPGKLRATANSLCVAGSSIGAIIAPPLVAWLAITYNWHTVFVVAGISGLIIALLWIMIYRDPPTSIMQEATESAQPMETEGFKWKQLWSRRSLWGILLIRFVTDPVWYFCLFWLPGYLQEQSGLSLKEMGLYGWIPFLVADLGAIGTSAWSDYMVRKGRKPLQARKVMLTAVAVLSPFCVLTPYLPSAFSTLLIFSVVAIACLSWLFTVSVVVAEAFPSRNVASVLGIAGGFGAGGAVLFNYFVGQFMGKVGAENIFMVMAFLHPIGVLILWTMIKPEKPKQVAVGNPLLTV</sequence>
<evidence type="ECO:0000313" key="8">
    <source>
        <dbReference type="Proteomes" id="UP000295499"/>
    </source>
</evidence>
<dbReference type="SUPFAM" id="SSF103473">
    <property type="entry name" value="MFS general substrate transporter"/>
    <property type="match status" value="1"/>
</dbReference>
<dbReference type="AlphaFoldDB" id="A0A4R6ILE9"/>
<keyword evidence="2 5" id="KW-0812">Transmembrane</keyword>
<feature type="transmembrane region" description="Helical" evidence="5">
    <location>
        <begin position="354"/>
        <end position="373"/>
    </location>
</feature>
<dbReference type="CDD" id="cd17319">
    <property type="entry name" value="MFS_ExuT_GudP_like"/>
    <property type="match status" value="1"/>
</dbReference>
<evidence type="ECO:0000313" key="7">
    <source>
        <dbReference type="EMBL" id="TDO22907.1"/>
    </source>
</evidence>
<evidence type="ECO:0000256" key="2">
    <source>
        <dbReference type="ARBA" id="ARBA00022692"/>
    </source>
</evidence>
<dbReference type="RefSeq" id="WP_133554650.1">
    <property type="nucleotide sequence ID" value="NZ_SNWM01000002.1"/>
</dbReference>
<dbReference type="InterPro" id="IPR036259">
    <property type="entry name" value="MFS_trans_sf"/>
</dbReference>
<feature type="transmembrane region" description="Helical" evidence="5">
    <location>
        <begin position="263"/>
        <end position="284"/>
    </location>
</feature>
<gene>
    <name evidence="7" type="ORF">CLV32_1892</name>
</gene>
<dbReference type="PANTHER" id="PTHR11662:SF285">
    <property type="entry name" value="HEXURONATE TRANSPORTER"/>
    <property type="match status" value="1"/>
</dbReference>
<protein>
    <submittedName>
        <fullName evidence="7">ACS family hexuronate transporter-like MFS transporter</fullName>
    </submittedName>
</protein>
<dbReference type="InterPro" id="IPR011701">
    <property type="entry name" value="MFS"/>
</dbReference>
<feature type="transmembrane region" description="Helical" evidence="5">
    <location>
        <begin position="49"/>
        <end position="67"/>
    </location>
</feature>
<dbReference type="EMBL" id="SNWM01000002">
    <property type="protein sequence ID" value="TDO22907.1"/>
    <property type="molecule type" value="Genomic_DNA"/>
</dbReference>
<comment type="caution">
    <text evidence="7">The sequence shown here is derived from an EMBL/GenBank/DDBJ whole genome shotgun (WGS) entry which is preliminary data.</text>
</comment>
<dbReference type="PROSITE" id="PS50850">
    <property type="entry name" value="MFS"/>
    <property type="match status" value="1"/>
</dbReference>
<dbReference type="Pfam" id="PF07690">
    <property type="entry name" value="MFS_1"/>
    <property type="match status" value="1"/>
</dbReference>
<evidence type="ECO:0000256" key="5">
    <source>
        <dbReference type="SAM" id="Phobius"/>
    </source>
</evidence>
<reference evidence="7 8" key="1">
    <citation type="submission" date="2019-03" db="EMBL/GenBank/DDBJ databases">
        <title>Genomic Encyclopedia of Archaeal and Bacterial Type Strains, Phase II (KMG-II): from individual species to whole genera.</title>
        <authorList>
            <person name="Goeker M."/>
        </authorList>
    </citation>
    <scope>NUCLEOTIDE SEQUENCE [LARGE SCALE GENOMIC DNA]</scope>
    <source>
        <strain evidence="7 8">DSM 19034</strain>
    </source>
</reference>
<keyword evidence="8" id="KW-1185">Reference proteome</keyword>
<name>A0A4R6ILE9_9SPHI</name>
<feature type="transmembrane region" description="Helical" evidence="5">
    <location>
        <begin position="141"/>
        <end position="162"/>
    </location>
</feature>
<feature type="transmembrane region" description="Helical" evidence="5">
    <location>
        <begin position="12"/>
        <end position="28"/>
    </location>
</feature>
<evidence type="ECO:0000256" key="3">
    <source>
        <dbReference type="ARBA" id="ARBA00022989"/>
    </source>
</evidence>
<evidence type="ECO:0000259" key="6">
    <source>
        <dbReference type="PROSITE" id="PS50850"/>
    </source>
</evidence>